<keyword evidence="2" id="KW-0238">DNA-binding</keyword>
<name>A0AAJ5X495_9SPHN</name>
<gene>
    <name evidence="2" type="ORF">P0Y56_09515</name>
</gene>
<dbReference type="AlphaFoldDB" id="A0AAJ5X495"/>
<dbReference type="GO" id="GO:0003677">
    <property type="term" value="F:DNA binding"/>
    <property type="evidence" value="ECO:0007669"/>
    <property type="project" value="UniProtKB-KW"/>
</dbReference>
<dbReference type="Proteomes" id="UP001218362">
    <property type="component" value="Chromosome"/>
</dbReference>
<evidence type="ECO:0000313" key="3">
    <source>
        <dbReference type="Proteomes" id="UP001218362"/>
    </source>
</evidence>
<dbReference type="KEGG" id="acob:P0Y56_09515"/>
<sequence>MNVQRGKLVSGGRLQVPADIRRALGLSDGDSVTMQVIDGELHIKPYRDVIAGVRERLRPFISEGASLADELIAERRAASEIE</sequence>
<evidence type="ECO:0000259" key="1">
    <source>
        <dbReference type="Pfam" id="PF04014"/>
    </source>
</evidence>
<dbReference type="InterPro" id="IPR037914">
    <property type="entry name" value="SpoVT-AbrB_sf"/>
</dbReference>
<organism evidence="2 3">
    <name type="scientific">Candidatus Andeanibacterium colombiense</name>
    <dbReference type="NCBI Taxonomy" id="3121345"/>
    <lineage>
        <taxon>Bacteria</taxon>
        <taxon>Pseudomonadati</taxon>
        <taxon>Pseudomonadota</taxon>
        <taxon>Alphaproteobacteria</taxon>
        <taxon>Sphingomonadales</taxon>
        <taxon>Sphingomonadaceae</taxon>
        <taxon>Candidatus Andeanibacterium</taxon>
    </lineage>
</organism>
<feature type="domain" description="SpoVT-AbrB" evidence="1">
    <location>
        <begin position="16"/>
        <end position="49"/>
    </location>
</feature>
<proteinExistence type="predicted"/>
<dbReference type="InterPro" id="IPR007159">
    <property type="entry name" value="SpoVT-AbrB_dom"/>
</dbReference>
<protein>
    <submittedName>
        <fullName evidence="2">AbrB/MazE/SpoVT family DNA-binding domain-containing protein</fullName>
    </submittedName>
</protein>
<dbReference type="EMBL" id="CP119316">
    <property type="protein sequence ID" value="WEK45273.1"/>
    <property type="molecule type" value="Genomic_DNA"/>
</dbReference>
<evidence type="ECO:0000313" key="2">
    <source>
        <dbReference type="EMBL" id="WEK45273.1"/>
    </source>
</evidence>
<reference evidence="2" key="1">
    <citation type="submission" date="2023-03" db="EMBL/GenBank/DDBJ databases">
        <title>Andean soil-derived lignocellulolytic bacterial consortium as a source of novel taxa and putative plastic-active enzymes.</title>
        <authorList>
            <person name="Diaz-Garcia L."/>
            <person name="Chuvochina M."/>
            <person name="Feuerriegel G."/>
            <person name="Bunk B."/>
            <person name="Sproer C."/>
            <person name="Streit W.R."/>
            <person name="Rodriguez L.M."/>
            <person name="Overmann J."/>
            <person name="Jimenez D.J."/>
        </authorList>
    </citation>
    <scope>NUCLEOTIDE SEQUENCE</scope>
    <source>
        <strain evidence="2">MAG 26</strain>
    </source>
</reference>
<dbReference type="NCBIfam" id="TIGR01439">
    <property type="entry name" value="lp_hng_hel_AbrB"/>
    <property type="match status" value="1"/>
</dbReference>
<dbReference type="SUPFAM" id="SSF89447">
    <property type="entry name" value="AbrB/MazE/MraZ-like"/>
    <property type="match status" value="1"/>
</dbReference>
<accession>A0AAJ5X495</accession>
<dbReference type="Gene3D" id="2.10.260.10">
    <property type="match status" value="1"/>
</dbReference>
<dbReference type="Pfam" id="PF04014">
    <property type="entry name" value="MazE_antitoxin"/>
    <property type="match status" value="1"/>
</dbReference>